<dbReference type="SUPFAM" id="SSF53822">
    <property type="entry name" value="Periplasmic binding protein-like I"/>
    <property type="match status" value="1"/>
</dbReference>
<dbReference type="Proteomes" id="UP000619293">
    <property type="component" value="Unassembled WGS sequence"/>
</dbReference>
<sequence>MARVTMADVAREAGVSTMTVSNVLNERLPVNEPTRARVMAAVAALGYEVNLTARHLRAGRTDTVAFIVPSFHDYFGEIADKIAPLIEADGRHLVLERTSASPEYEMAAVSVARLQYYDGVLLSVAGLDRDQLDRVRTPKPIVLLGERDVPDRFNHVRLANEEGARLATAHMIEHGSRRILALGCTFDTAHMMSSDRRAGWERALRDAGLDVDARHVVPVPTYTSAAGRDALLDVIASGLPFDGVFAVTDVIALGAIAALAESGLRVPVDVQLAGFDNLDMARFVPPGLTSVDADHEGVAETAVGLLRRQMAGWTGPAEHVVAPVSLVVRGSTRGGA</sequence>
<dbReference type="PANTHER" id="PTHR30146">
    <property type="entry name" value="LACI-RELATED TRANSCRIPTIONAL REPRESSOR"/>
    <property type="match status" value="1"/>
</dbReference>
<evidence type="ECO:0000313" key="6">
    <source>
        <dbReference type="Proteomes" id="UP000619293"/>
    </source>
</evidence>
<keyword evidence="1" id="KW-0805">Transcription regulation</keyword>
<dbReference type="PRINTS" id="PR00036">
    <property type="entry name" value="HTHLACI"/>
</dbReference>
<organism evidence="5 6">
    <name type="scientific">Catellatospora chokoriensis</name>
    <dbReference type="NCBI Taxonomy" id="310353"/>
    <lineage>
        <taxon>Bacteria</taxon>
        <taxon>Bacillati</taxon>
        <taxon>Actinomycetota</taxon>
        <taxon>Actinomycetes</taxon>
        <taxon>Micromonosporales</taxon>
        <taxon>Micromonosporaceae</taxon>
        <taxon>Catellatospora</taxon>
    </lineage>
</organism>
<accession>A0A8J3K0B4</accession>
<protein>
    <submittedName>
        <fullName evidence="5">LacI family transcriptional regulator</fullName>
    </submittedName>
</protein>
<dbReference type="SMART" id="SM00354">
    <property type="entry name" value="HTH_LACI"/>
    <property type="match status" value="1"/>
</dbReference>
<dbReference type="GO" id="GO:0000976">
    <property type="term" value="F:transcription cis-regulatory region binding"/>
    <property type="evidence" value="ECO:0007669"/>
    <property type="project" value="TreeGrafter"/>
</dbReference>
<dbReference type="AlphaFoldDB" id="A0A8J3K0B4"/>
<keyword evidence="6" id="KW-1185">Reference proteome</keyword>
<dbReference type="Gene3D" id="3.40.50.2300">
    <property type="match status" value="2"/>
</dbReference>
<keyword evidence="3" id="KW-0804">Transcription</keyword>
<name>A0A8J3K0B4_9ACTN</name>
<dbReference type="Pfam" id="PF00356">
    <property type="entry name" value="LacI"/>
    <property type="match status" value="1"/>
</dbReference>
<dbReference type="PANTHER" id="PTHR30146:SF109">
    <property type="entry name" value="HTH-TYPE TRANSCRIPTIONAL REGULATOR GALS"/>
    <property type="match status" value="1"/>
</dbReference>
<comment type="caution">
    <text evidence="5">The sequence shown here is derived from an EMBL/GenBank/DDBJ whole genome shotgun (WGS) entry which is preliminary data.</text>
</comment>
<dbReference type="InterPro" id="IPR000843">
    <property type="entry name" value="HTH_LacI"/>
</dbReference>
<evidence type="ECO:0000313" key="5">
    <source>
        <dbReference type="EMBL" id="GIF90338.1"/>
    </source>
</evidence>
<dbReference type="InterPro" id="IPR028082">
    <property type="entry name" value="Peripla_BP_I"/>
</dbReference>
<feature type="domain" description="HTH lacI-type" evidence="4">
    <location>
        <begin position="4"/>
        <end position="58"/>
    </location>
</feature>
<dbReference type="CDD" id="cd06267">
    <property type="entry name" value="PBP1_LacI_sugar_binding-like"/>
    <property type="match status" value="1"/>
</dbReference>
<gene>
    <name evidence="5" type="ORF">Cch02nite_37820</name>
</gene>
<dbReference type="InterPro" id="IPR046335">
    <property type="entry name" value="LacI/GalR-like_sensor"/>
</dbReference>
<dbReference type="Gene3D" id="1.10.260.40">
    <property type="entry name" value="lambda repressor-like DNA-binding domains"/>
    <property type="match status" value="1"/>
</dbReference>
<dbReference type="InterPro" id="IPR010982">
    <property type="entry name" value="Lambda_DNA-bd_dom_sf"/>
</dbReference>
<evidence type="ECO:0000259" key="4">
    <source>
        <dbReference type="PROSITE" id="PS50932"/>
    </source>
</evidence>
<proteinExistence type="predicted"/>
<dbReference type="GO" id="GO:0003700">
    <property type="term" value="F:DNA-binding transcription factor activity"/>
    <property type="evidence" value="ECO:0007669"/>
    <property type="project" value="TreeGrafter"/>
</dbReference>
<evidence type="ECO:0000256" key="3">
    <source>
        <dbReference type="ARBA" id="ARBA00023163"/>
    </source>
</evidence>
<dbReference type="SUPFAM" id="SSF47413">
    <property type="entry name" value="lambda repressor-like DNA-binding domains"/>
    <property type="match status" value="1"/>
</dbReference>
<reference evidence="5 6" key="1">
    <citation type="submission" date="2021-01" db="EMBL/GenBank/DDBJ databases">
        <title>Whole genome shotgun sequence of Catellatospora chokoriensis NBRC 107358.</title>
        <authorList>
            <person name="Komaki H."/>
            <person name="Tamura T."/>
        </authorList>
    </citation>
    <scope>NUCLEOTIDE SEQUENCE [LARGE SCALE GENOMIC DNA]</scope>
    <source>
        <strain evidence="5 6">NBRC 107358</strain>
    </source>
</reference>
<dbReference type="CDD" id="cd01392">
    <property type="entry name" value="HTH_LacI"/>
    <property type="match status" value="1"/>
</dbReference>
<evidence type="ECO:0000256" key="2">
    <source>
        <dbReference type="ARBA" id="ARBA00023125"/>
    </source>
</evidence>
<dbReference type="PROSITE" id="PS50932">
    <property type="entry name" value="HTH_LACI_2"/>
    <property type="match status" value="1"/>
</dbReference>
<dbReference type="EMBL" id="BONG01000022">
    <property type="protein sequence ID" value="GIF90338.1"/>
    <property type="molecule type" value="Genomic_DNA"/>
</dbReference>
<keyword evidence="2" id="KW-0238">DNA-binding</keyword>
<evidence type="ECO:0000256" key="1">
    <source>
        <dbReference type="ARBA" id="ARBA00023015"/>
    </source>
</evidence>
<dbReference type="Pfam" id="PF13377">
    <property type="entry name" value="Peripla_BP_3"/>
    <property type="match status" value="1"/>
</dbReference>
<dbReference type="PROSITE" id="PS00356">
    <property type="entry name" value="HTH_LACI_1"/>
    <property type="match status" value="1"/>
</dbReference>